<proteinExistence type="predicted"/>
<evidence type="ECO:0000313" key="2">
    <source>
        <dbReference type="Proteomes" id="UP001138681"/>
    </source>
</evidence>
<dbReference type="Pfam" id="PF08238">
    <property type="entry name" value="Sel1"/>
    <property type="match status" value="6"/>
</dbReference>
<comment type="caution">
    <text evidence="1">The sequence shown here is derived from an EMBL/GenBank/DDBJ whole genome shotgun (WGS) entry which is preliminary data.</text>
</comment>
<dbReference type="PANTHER" id="PTHR11102:SF160">
    <property type="entry name" value="ERAD-ASSOCIATED E3 UBIQUITIN-PROTEIN LIGASE COMPONENT HRD3"/>
    <property type="match status" value="1"/>
</dbReference>
<keyword evidence="2" id="KW-1185">Reference proteome</keyword>
<dbReference type="EMBL" id="JAGSPC010000001">
    <property type="protein sequence ID" value="MBV7258555.1"/>
    <property type="molecule type" value="Genomic_DNA"/>
</dbReference>
<dbReference type="Proteomes" id="UP001138681">
    <property type="component" value="Unassembled WGS sequence"/>
</dbReference>
<dbReference type="InterPro" id="IPR006597">
    <property type="entry name" value="Sel1-like"/>
</dbReference>
<reference evidence="1" key="1">
    <citation type="submission" date="2021-04" db="EMBL/GenBank/DDBJ databases">
        <authorList>
            <person name="Pira H."/>
            <person name="Risdian C."/>
            <person name="Wink J."/>
        </authorList>
    </citation>
    <scope>NUCLEOTIDE SEQUENCE</scope>
    <source>
        <strain evidence="1">WH158</strain>
    </source>
</reference>
<gene>
    <name evidence="1" type="ORF">KCG46_03065</name>
</gene>
<organism evidence="1 2">
    <name type="scientific">Erythrobacter crassostreae</name>
    <dbReference type="NCBI Taxonomy" id="2828328"/>
    <lineage>
        <taxon>Bacteria</taxon>
        <taxon>Pseudomonadati</taxon>
        <taxon>Pseudomonadota</taxon>
        <taxon>Alphaproteobacteria</taxon>
        <taxon>Sphingomonadales</taxon>
        <taxon>Erythrobacteraceae</taxon>
        <taxon>Erythrobacter/Porphyrobacter group</taxon>
        <taxon>Erythrobacter</taxon>
    </lineage>
</organism>
<sequence length="305" mass="34074">MFDLMILSVALQLQAVPDEFYKSETSKEVRAVIEQLDALPVEDAVSQLEALAQNGDDSALELLGEMFNEGLGGFPNDANRACDYFERQEGRRADGLHNYATCFYSGRGRDEDLARARSLYKKAAEAGWRMSFCAYGNMLVRGQGGPEDQAEGVRLCRMTSVAGDPDAQTDYGGYLLMGVGVDRDPVAARFVLEQAGVQEQPNAAFLLAQIYQKGDGVEADTHLSREWFERAYQWGRLDAAFQLGLNYARRGFRQEGEEMFVESELMGRAVKWFEVAAERDPDAKTREQAKEMVENSNRLIAASRK</sequence>
<name>A0A9X1F1E4_9SPHN</name>
<dbReference type="RefSeq" id="WP_218403858.1">
    <property type="nucleotide sequence ID" value="NZ_JAGSPC010000001.1"/>
</dbReference>
<protein>
    <submittedName>
        <fullName evidence="1">Sel1 repeat family protein</fullName>
    </submittedName>
</protein>
<dbReference type="AlphaFoldDB" id="A0A9X1F1E4"/>
<accession>A0A9X1F1E4</accession>
<dbReference type="PANTHER" id="PTHR11102">
    <property type="entry name" value="SEL-1-LIKE PROTEIN"/>
    <property type="match status" value="1"/>
</dbReference>
<dbReference type="InterPro" id="IPR050767">
    <property type="entry name" value="Sel1_AlgK"/>
</dbReference>
<dbReference type="SMART" id="SM00671">
    <property type="entry name" value="SEL1"/>
    <property type="match status" value="3"/>
</dbReference>
<evidence type="ECO:0000313" key="1">
    <source>
        <dbReference type="EMBL" id="MBV7258555.1"/>
    </source>
</evidence>